<gene>
    <name evidence="2" type="ORF">BIW11_04264</name>
</gene>
<feature type="transmembrane region" description="Helical" evidence="1">
    <location>
        <begin position="13"/>
        <end position="35"/>
    </location>
</feature>
<protein>
    <submittedName>
        <fullName evidence="2">Uncharacterized protein</fullName>
    </submittedName>
</protein>
<keyword evidence="3" id="KW-1185">Reference proteome</keyword>
<keyword evidence="1" id="KW-0812">Transmembrane</keyword>
<evidence type="ECO:0000256" key="1">
    <source>
        <dbReference type="SAM" id="Phobius"/>
    </source>
</evidence>
<dbReference type="EMBL" id="MNPL01019456">
    <property type="protein sequence ID" value="OQR69897.1"/>
    <property type="molecule type" value="Genomic_DNA"/>
</dbReference>
<dbReference type="Proteomes" id="UP000192247">
    <property type="component" value="Unassembled WGS sequence"/>
</dbReference>
<dbReference type="InterPro" id="IPR036259">
    <property type="entry name" value="MFS_trans_sf"/>
</dbReference>
<evidence type="ECO:0000313" key="2">
    <source>
        <dbReference type="EMBL" id="OQR69897.1"/>
    </source>
</evidence>
<reference evidence="2 3" key="1">
    <citation type="journal article" date="2017" name="Gigascience">
        <title>Draft genome of the honey bee ectoparasitic mite, Tropilaelaps mercedesae, is shaped by the parasitic life history.</title>
        <authorList>
            <person name="Dong X."/>
            <person name="Armstrong S.D."/>
            <person name="Xia D."/>
            <person name="Makepeace B.L."/>
            <person name="Darby A.C."/>
            <person name="Kadowaki T."/>
        </authorList>
    </citation>
    <scope>NUCLEOTIDE SEQUENCE [LARGE SCALE GENOMIC DNA]</scope>
    <source>
        <strain evidence="2">Wuxi-XJTLU</strain>
    </source>
</reference>
<dbReference type="InParanoid" id="A0A1V9X8K6"/>
<proteinExistence type="predicted"/>
<name>A0A1V9X8K6_9ACAR</name>
<evidence type="ECO:0000313" key="3">
    <source>
        <dbReference type="Proteomes" id="UP000192247"/>
    </source>
</evidence>
<accession>A0A1V9X8K6</accession>
<dbReference type="AlphaFoldDB" id="A0A1V9X8K6"/>
<keyword evidence="1" id="KW-0472">Membrane</keyword>
<organism evidence="2 3">
    <name type="scientific">Tropilaelaps mercedesae</name>
    <dbReference type="NCBI Taxonomy" id="418985"/>
    <lineage>
        <taxon>Eukaryota</taxon>
        <taxon>Metazoa</taxon>
        <taxon>Ecdysozoa</taxon>
        <taxon>Arthropoda</taxon>
        <taxon>Chelicerata</taxon>
        <taxon>Arachnida</taxon>
        <taxon>Acari</taxon>
        <taxon>Parasitiformes</taxon>
        <taxon>Mesostigmata</taxon>
        <taxon>Gamasina</taxon>
        <taxon>Dermanyssoidea</taxon>
        <taxon>Laelapidae</taxon>
        <taxon>Tropilaelaps</taxon>
    </lineage>
</organism>
<sequence>MILLPSATSYMELVMLILLMGPFCGCCATLFFCLVGDCMSVRRLPFTFGVLGTTNSFFYFTKPFVFGHFRDVVRSYDGLFQATGTLTLFTGEYEVLQMYACGEISQTCRPITDHSNACNSPKERSMRH</sequence>
<keyword evidence="1" id="KW-1133">Transmembrane helix</keyword>
<comment type="caution">
    <text evidence="2">The sequence shown here is derived from an EMBL/GenBank/DDBJ whole genome shotgun (WGS) entry which is preliminary data.</text>
</comment>
<dbReference type="SUPFAM" id="SSF103473">
    <property type="entry name" value="MFS general substrate transporter"/>
    <property type="match status" value="1"/>
</dbReference>